<reference evidence="1" key="1">
    <citation type="submission" date="2018-05" db="EMBL/GenBank/DDBJ databases">
        <authorList>
            <person name="Lanie J.A."/>
            <person name="Ng W.-L."/>
            <person name="Kazmierczak K.M."/>
            <person name="Andrzejewski T.M."/>
            <person name="Davidsen T.M."/>
            <person name="Wayne K.J."/>
            <person name="Tettelin H."/>
            <person name="Glass J.I."/>
            <person name="Rusch D."/>
            <person name="Podicherti R."/>
            <person name="Tsui H.-C.T."/>
            <person name="Winkler M.E."/>
        </authorList>
    </citation>
    <scope>NUCLEOTIDE SEQUENCE</scope>
</reference>
<sequence>YDVETGEKLWESRLGSTVMGFPVTFEVDGVQYFGIPTGRGGGSPWRIGNFLAPEMMSSNGHNALYVFRLSEP</sequence>
<dbReference type="SUPFAM" id="SSF50998">
    <property type="entry name" value="Quinoprotein alcohol dehydrogenase-like"/>
    <property type="match status" value="1"/>
</dbReference>
<proteinExistence type="predicted"/>
<protein>
    <recommendedName>
        <fullName evidence="2">PQQ-binding-like beta-propeller repeat protein</fullName>
    </recommendedName>
</protein>
<evidence type="ECO:0000313" key="1">
    <source>
        <dbReference type="EMBL" id="SVB45382.1"/>
    </source>
</evidence>
<dbReference type="EMBL" id="UINC01042569">
    <property type="protein sequence ID" value="SVB45382.1"/>
    <property type="molecule type" value="Genomic_DNA"/>
</dbReference>
<dbReference type="Gene3D" id="2.140.10.10">
    <property type="entry name" value="Quinoprotein alcohol dehydrogenase-like superfamily"/>
    <property type="match status" value="1"/>
</dbReference>
<feature type="non-terminal residue" evidence="1">
    <location>
        <position position="1"/>
    </location>
</feature>
<evidence type="ECO:0008006" key="2">
    <source>
        <dbReference type="Google" id="ProtNLM"/>
    </source>
</evidence>
<organism evidence="1">
    <name type="scientific">marine metagenome</name>
    <dbReference type="NCBI Taxonomy" id="408172"/>
    <lineage>
        <taxon>unclassified sequences</taxon>
        <taxon>metagenomes</taxon>
        <taxon>ecological metagenomes</taxon>
    </lineage>
</organism>
<gene>
    <name evidence="1" type="ORF">METZ01_LOCUS198236</name>
</gene>
<dbReference type="InterPro" id="IPR011047">
    <property type="entry name" value="Quinoprotein_ADH-like_sf"/>
</dbReference>
<dbReference type="AlphaFoldDB" id="A0A382E4V7"/>
<name>A0A382E4V7_9ZZZZ</name>
<accession>A0A382E4V7</accession>